<dbReference type="InterPro" id="IPR023093">
    <property type="entry name" value="ScpA-like_C"/>
</dbReference>
<evidence type="ECO:0000313" key="1">
    <source>
        <dbReference type="EMBL" id="HIH69632.1"/>
    </source>
</evidence>
<gene>
    <name evidence="1" type="ORF">HA299_03305</name>
</gene>
<dbReference type="PANTHER" id="PTHR33969:SF2">
    <property type="entry name" value="SEGREGATION AND CONDENSATION PROTEIN A"/>
    <property type="match status" value="1"/>
</dbReference>
<dbReference type="PANTHER" id="PTHR33969">
    <property type="entry name" value="SEGREGATION AND CONDENSATION PROTEIN A"/>
    <property type="match status" value="1"/>
</dbReference>
<proteinExistence type="predicted"/>
<dbReference type="Gene3D" id="6.10.250.2410">
    <property type="match status" value="1"/>
</dbReference>
<dbReference type="EMBL" id="DUIH01000011">
    <property type="protein sequence ID" value="HIH69632.1"/>
    <property type="molecule type" value="Genomic_DNA"/>
</dbReference>
<dbReference type="InterPro" id="IPR003768">
    <property type="entry name" value="ScpA"/>
</dbReference>
<accession>A0A832VX70</accession>
<dbReference type="RefSeq" id="WP_042687447.1">
    <property type="nucleotide sequence ID" value="NZ_DUIH01000011.1"/>
</dbReference>
<dbReference type="Proteomes" id="UP000600363">
    <property type="component" value="Unassembled WGS sequence"/>
</dbReference>
<comment type="caution">
    <text evidence="1">The sequence shown here is derived from an EMBL/GenBank/DDBJ whole genome shotgun (WGS) entry which is preliminary data.</text>
</comment>
<dbReference type="Gene3D" id="1.10.10.580">
    <property type="entry name" value="Structural maintenance of chromosome 1. Chain E"/>
    <property type="match status" value="1"/>
</dbReference>
<reference evidence="1" key="1">
    <citation type="journal article" date="2020" name="bioRxiv">
        <title>A rank-normalized archaeal taxonomy based on genome phylogeny resolves widespread incomplete and uneven classifications.</title>
        <authorList>
            <person name="Rinke C."/>
            <person name="Chuvochina M."/>
            <person name="Mussig A.J."/>
            <person name="Chaumeil P.-A."/>
            <person name="Waite D.W."/>
            <person name="Whitman W.B."/>
            <person name="Parks D.H."/>
            <person name="Hugenholtz P."/>
        </authorList>
    </citation>
    <scope>NUCLEOTIDE SEQUENCE</scope>
    <source>
        <strain evidence="1">UBA12518</strain>
    </source>
</reference>
<protein>
    <submittedName>
        <fullName evidence="1">Segregation/condensation protein A</fullName>
    </submittedName>
</protein>
<organism evidence="1 2">
    <name type="scientific">Methermicoccus shengliensis</name>
    <dbReference type="NCBI Taxonomy" id="660064"/>
    <lineage>
        <taxon>Archaea</taxon>
        <taxon>Methanobacteriati</taxon>
        <taxon>Methanobacteriota</taxon>
        <taxon>Stenosarchaea group</taxon>
        <taxon>Methanomicrobia</taxon>
        <taxon>Methanosarcinales</taxon>
        <taxon>Methermicoccaceae</taxon>
        <taxon>Methermicoccus</taxon>
    </lineage>
</organism>
<sequence length="212" mass="25096">MDVDPVEMLVELAKRGEIDPWNIDIVQVTDAFLRQIEHMRTMNLALPARTLFYASVLLRMKSEALTEEHAEEPPPMEEPEEQMALLENYPELHIPTRRRTKRPATLDELIEELKKAERVERRRKERREVRAERSEVVDVSHEENMEDTVRMVWESLRGLLSSKRRLTLSELLCTLTDVPAVFIYLSLLFLANERRIRLHQDEFFGELYIEGR</sequence>
<dbReference type="Pfam" id="PF02616">
    <property type="entry name" value="SMC_ScpA"/>
    <property type="match status" value="1"/>
</dbReference>
<evidence type="ECO:0000313" key="2">
    <source>
        <dbReference type="Proteomes" id="UP000600363"/>
    </source>
</evidence>
<dbReference type="AlphaFoldDB" id="A0A832VX70"/>
<name>A0A832VX70_9EURY</name>